<reference evidence="3 4" key="1">
    <citation type="journal article" date="2020" name="New Microbes New Infect">
        <title>Sellimonas caecigallum sp. nov., description and genome sequence of a new member of the Sellimonas genus isolated from the cecum of feral chicken.</title>
        <authorList>
            <person name="Wongkuna S."/>
            <person name="Ghimire S."/>
            <person name="Antony L."/>
            <person name="Chankhamhaengdecha S."/>
            <person name="Janvilisri T."/>
            <person name="Scaria J."/>
        </authorList>
    </citation>
    <scope>NUCLEOTIDE SEQUENCE [LARGE SCALE GENOMIC DNA]</scope>
    <source>
        <strain evidence="3 4">SW451</strain>
    </source>
</reference>
<feature type="transmembrane region" description="Helical" evidence="1">
    <location>
        <begin position="12"/>
        <end position="30"/>
    </location>
</feature>
<evidence type="ECO:0000313" key="3">
    <source>
        <dbReference type="EMBL" id="MBY0758736.1"/>
    </source>
</evidence>
<feature type="domain" description="GGDEF" evidence="2">
    <location>
        <begin position="146"/>
        <end position="262"/>
    </location>
</feature>
<dbReference type="Proteomes" id="UP000779049">
    <property type="component" value="Unassembled WGS sequence"/>
</dbReference>
<evidence type="ECO:0000313" key="4">
    <source>
        <dbReference type="Proteomes" id="UP000779049"/>
    </source>
</evidence>
<comment type="caution">
    <text evidence="3">The sequence shown here is derived from an EMBL/GenBank/DDBJ whole genome shotgun (WGS) entry which is preliminary data.</text>
</comment>
<keyword evidence="1" id="KW-0812">Transmembrane</keyword>
<dbReference type="Gene3D" id="3.30.70.270">
    <property type="match status" value="1"/>
</dbReference>
<keyword evidence="1" id="KW-0472">Membrane</keyword>
<dbReference type="EMBL" id="VIRV01000007">
    <property type="protein sequence ID" value="MBY0758736.1"/>
    <property type="molecule type" value="Genomic_DNA"/>
</dbReference>
<dbReference type="InterPro" id="IPR000160">
    <property type="entry name" value="GGDEF_dom"/>
</dbReference>
<dbReference type="InterPro" id="IPR029787">
    <property type="entry name" value="Nucleotide_cyclase"/>
</dbReference>
<accession>A0ABS7L6N0</accession>
<gene>
    <name evidence="3" type="ORF">FLB61_06510</name>
</gene>
<dbReference type="Pfam" id="PF00990">
    <property type="entry name" value="GGDEF"/>
    <property type="match status" value="1"/>
</dbReference>
<feature type="transmembrane region" description="Helical" evidence="1">
    <location>
        <begin position="51"/>
        <end position="72"/>
    </location>
</feature>
<keyword evidence="1" id="KW-1133">Transmembrane helix</keyword>
<protein>
    <submittedName>
        <fullName evidence="3">Diguanylate cyclase</fullName>
    </submittedName>
</protein>
<evidence type="ECO:0000259" key="2">
    <source>
        <dbReference type="PROSITE" id="PS50887"/>
    </source>
</evidence>
<evidence type="ECO:0000256" key="1">
    <source>
        <dbReference type="SAM" id="Phobius"/>
    </source>
</evidence>
<name>A0ABS7L6N0_9FIRM</name>
<dbReference type="InterPro" id="IPR043128">
    <property type="entry name" value="Rev_trsase/Diguanyl_cyclase"/>
</dbReference>
<sequence length="262" mass="29123">MIKSCPATCWATFLINAYFSSFFPIILINIRKPSNHVFKEGGKKKMKKFPVYKILQCAITIPFCVVFALSVHTSTFSIPIPVLFLFWAWLIGAACFLLCDAFTLVRLLSSLSEAEHCAGLDRLTNLPDPSSLQDRLSTYSGTVLKDDISCITISFENIHTLNHTYGRHVGDILFREFADILSDAAPDGCFLARKSGRKFLAVIDGNSYERSVALLQNLEKEVSIHNGTAGFLPIQYRTGAAYNAECRFVSIYDLVKASGIRG</sequence>
<dbReference type="SUPFAM" id="SSF55073">
    <property type="entry name" value="Nucleotide cyclase"/>
    <property type="match status" value="1"/>
</dbReference>
<organism evidence="3 4">
    <name type="scientific">Sellimonas caecigallum</name>
    <dbReference type="NCBI Taxonomy" id="2592333"/>
    <lineage>
        <taxon>Bacteria</taxon>
        <taxon>Bacillati</taxon>
        <taxon>Bacillota</taxon>
        <taxon>Clostridia</taxon>
        <taxon>Lachnospirales</taxon>
        <taxon>Lachnospiraceae</taxon>
        <taxon>Sellimonas</taxon>
    </lineage>
</organism>
<feature type="transmembrane region" description="Helical" evidence="1">
    <location>
        <begin position="78"/>
        <end position="99"/>
    </location>
</feature>
<keyword evidence="4" id="KW-1185">Reference proteome</keyword>
<dbReference type="PROSITE" id="PS50887">
    <property type="entry name" value="GGDEF"/>
    <property type="match status" value="1"/>
</dbReference>
<proteinExistence type="predicted"/>
<dbReference type="SMART" id="SM00267">
    <property type="entry name" value="GGDEF"/>
    <property type="match status" value="1"/>
</dbReference>